<dbReference type="GO" id="GO:0005634">
    <property type="term" value="C:nucleus"/>
    <property type="evidence" value="ECO:0007669"/>
    <property type="project" value="TreeGrafter"/>
</dbReference>
<sequence>MKYLENERLNTISSELSDVVLGDSHRIIQGRIEAYSMKRGGKDKKFAYALGQKYLAEMEDMQEELAATVERVARKRSNSDVSWSVSSFKRVKSVENTASVANDTKNNGDSTQPTDAVVQRRRSKSFDFTLESNNPKTTLGDFSELSTRRLMTDLILTLNSSFPDYDFSNVKPSQFQKVKVDVVRKNIYAKLSELASQQRNPNWLVELWMSLNEVIELKECDVYSFDFNEVEDALWSFHYFFVNKNLKRVVFFTCSELIDEEEIRSSSDEEQEERVRYYNSEAQLVDDFDWDPSDNIAGGMSFEVTMS</sequence>
<reference evidence="3" key="2">
    <citation type="submission" date="2021-04" db="EMBL/GenBank/DDBJ databases">
        <authorList>
            <person name="Podell S."/>
        </authorList>
    </citation>
    <scope>NUCLEOTIDE SEQUENCE</scope>
    <source>
        <strain evidence="3">Hildebrandi</strain>
    </source>
</reference>
<dbReference type="GO" id="GO:0016480">
    <property type="term" value="P:negative regulation of transcription by RNA polymerase III"/>
    <property type="evidence" value="ECO:0007669"/>
    <property type="project" value="InterPro"/>
</dbReference>
<accession>A0A9K3Q2K3</accession>
<dbReference type="InterPro" id="IPR015257">
    <property type="entry name" value="Maf1"/>
</dbReference>
<reference evidence="3" key="1">
    <citation type="journal article" date="2021" name="Sci. Rep.">
        <title>Diploid genomic architecture of Nitzschia inconspicua, an elite biomass production diatom.</title>
        <authorList>
            <person name="Oliver A."/>
            <person name="Podell S."/>
            <person name="Pinowska A."/>
            <person name="Traller J.C."/>
            <person name="Smith S.R."/>
            <person name="McClure R."/>
            <person name="Beliaev A."/>
            <person name="Bohutskyi P."/>
            <person name="Hill E.A."/>
            <person name="Rabines A."/>
            <person name="Zheng H."/>
            <person name="Allen L.Z."/>
            <person name="Kuo A."/>
            <person name="Grigoriev I.V."/>
            <person name="Allen A.E."/>
            <person name="Hazlebeck D."/>
            <person name="Allen E.E."/>
        </authorList>
    </citation>
    <scope>NUCLEOTIDE SEQUENCE</scope>
    <source>
        <strain evidence="3">Hildebrandi</strain>
    </source>
</reference>
<comment type="subcellular location">
    <subcellularLocation>
        <location evidence="1">Nucleus</location>
    </subcellularLocation>
</comment>
<feature type="region of interest" description="Disordered" evidence="2">
    <location>
        <begin position="98"/>
        <end position="118"/>
    </location>
</feature>
<comment type="similarity">
    <text evidence="1">Belongs to the MAF1 family.</text>
</comment>
<dbReference type="EMBL" id="JAGRRH010000007">
    <property type="protein sequence ID" value="KAG7366104.1"/>
    <property type="molecule type" value="Genomic_DNA"/>
</dbReference>
<evidence type="ECO:0000313" key="4">
    <source>
        <dbReference type="Proteomes" id="UP000693970"/>
    </source>
</evidence>
<dbReference type="OrthoDB" id="277029at2759"/>
<evidence type="ECO:0000256" key="2">
    <source>
        <dbReference type="SAM" id="MobiDB-lite"/>
    </source>
</evidence>
<dbReference type="GO" id="GO:0000994">
    <property type="term" value="F:RNA polymerase III core binding"/>
    <property type="evidence" value="ECO:0007669"/>
    <property type="project" value="TreeGrafter"/>
</dbReference>
<dbReference type="Pfam" id="PF09174">
    <property type="entry name" value="Maf1"/>
    <property type="match status" value="1"/>
</dbReference>
<feature type="compositionally biased region" description="Polar residues" evidence="2">
    <location>
        <begin position="98"/>
        <end position="114"/>
    </location>
</feature>
<keyword evidence="1" id="KW-0804">Transcription</keyword>
<keyword evidence="1" id="KW-0805">Transcription regulation</keyword>
<dbReference type="Proteomes" id="UP000693970">
    <property type="component" value="Unassembled WGS sequence"/>
</dbReference>
<dbReference type="PANTHER" id="PTHR22504">
    <property type="entry name" value="REPRESSOR OF RNA POLYMERASE III TRANSCRIPTION MAF1"/>
    <property type="match status" value="1"/>
</dbReference>
<keyword evidence="1" id="KW-0678">Repressor</keyword>
<protein>
    <recommendedName>
        <fullName evidence="1">Repressor of RNA polymerase III transcription</fullName>
    </recommendedName>
</protein>
<dbReference type="AlphaFoldDB" id="A0A9K3Q2K3"/>
<organism evidence="3 4">
    <name type="scientific">Nitzschia inconspicua</name>
    <dbReference type="NCBI Taxonomy" id="303405"/>
    <lineage>
        <taxon>Eukaryota</taxon>
        <taxon>Sar</taxon>
        <taxon>Stramenopiles</taxon>
        <taxon>Ochrophyta</taxon>
        <taxon>Bacillariophyta</taxon>
        <taxon>Bacillariophyceae</taxon>
        <taxon>Bacillariophycidae</taxon>
        <taxon>Bacillariales</taxon>
        <taxon>Bacillariaceae</taxon>
        <taxon>Nitzschia</taxon>
    </lineage>
</organism>
<keyword evidence="4" id="KW-1185">Reference proteome</keyword>
<comment type="caution">
    <text evidence="3">The sequence shown here is derived from an EMBL/GenBank/DDBJ whole genome shotgun (WGS) entry which is preliminary data.</text>
</comment>
<proteinExistence type="inferred from homology"/>
<name>A0A9K3Q2K3_9STRA</name>
<keyword evidence="1" id="KW-0539">Nucleus</keyword>
<evidence type="ECO:0000313" key="3">
    <source>
        <dbReference type="EMBL" id="KAG7366104.1"/>
    </source>
</evidence>
<dbReference type="PIRSF" id="PIRSF037240">
    <property type="entry name" value="RNA_polIII_Trep_MAF1"/>
    <property type="match status" value="1"/>
</dbReference>
<dbReference type="PANTHER" id="PTHR22504:SF0">
    <property type="entry name" value="REPRESSOR OF RNA POLYMERASE III TRANSCRIPTION MAF1 HOMOLOG"/>
    <property type="match status" value="1"/>
</dbReference>
<gene>
    <name evidence="3" type="ORF">IV203_028774</name>
</gene>
<evidence type="ECO:0000256" key="1">
    <source>
        <dbReference type="PIRNR" id="PIRNR037240"/>
    </source>
</evidence>